<dbReference type="STRING" id="390270.SAMN04488005_2231"/>
<protein>
    <submittedName>
        <fullName evidence="2">Uncharacterized protein</fullName>
    </submittedName>
</protein>
<keyword evidence="3" id="KW-1185">Reference proteome</keyword>
<dbReference type="AlphaFoldDB" id="A0A1I6GW11"/>
<evidence type="ECO:0000313" key="2">
    <source>
        <dbReference type="EMBL" id="SFR46269.1"/>
    </source>
</evidence>
<dbReference type="OrthoDB" id="7872144at2"/>
<name>A0A1I6GW11_9RHOB</name>
<keyword evidence="1" id="KW-0732">Signal</keyword>
<accession>A0A1I6GW11</accession>
<feature type="signal peptide" evidence="1">
    <location>
        <begin position="1"/>
        <end position="17"/>
    </location>
</feature>
<dbReference type="EMBL" id="FOYP01000001">
    <property type="protein sequence ID" value="SFR46269.1"/>
    <property type="molecule type" value="Genomic_DNA"/>
</dbReference>
<reference evidence="3" key="1">
    <citation type="submission" date="2016-10" db="EMBL/GenBank/DDBJ databases">
        <authorList>
            <person name="Varghese N."/>
            <person name="Submissions S."/>
        </authorList>
    </citation>
    <scope>NUCLEOTIDE SEQUENCE [LARGE SCALE GENOMIC DNA]</scope>
    <source>
        <strain evidence="3">DSM 26879</strain>
    </source>
</reference>
<feature type="chain" id="PRO_5011671020" evidence="1">
    <location>
        <begin position="18"/>
        <end position="197"/>
    </location>
</feature>
<organism evidence="2 3">
    <name type="scientific">Yoonia tamlensis</name>
    <dbReference type="NCBI Taxonomy" id="390270"/>
    <lineage>
        <taxon>Bacteria</taxon>
        <taxon>Pseudomonadati</taxon>
        <taxon>Pseudomonadota</taxon>
        <taxon>Alphaproteobacteria</taxon>
        <taxon>Rhodobacterales</taxon>
        <taxon>Paracoccaceae</taxon>
        <taxon>Yoonia</taxon>
    </lineage>
</organism>
<evidence type="ECO:0000313" key="3">
    <source>
        <dbReference type="Proteomes" id="UP000199478"/>
    </source>
</evidence>
<dbReference type="RefSeq" id="WP_131802387.1">
    <property type="nucleotide sequence ID" value="NZ_FOYP01000001.1"/>
</dbReference>
<dbReference type="Proteomes" id="UP000199478">
    <property type="component" value="Unassembled WGS sequence"/>
</dbReference>
<gene>
    <name evidence="2" type="ORF">SAMN04488005_2231</name>
</gene>
<evidence type="ECO:0000256" key="1">
    <source>
        <dbReference type="SAM" id="SignalP"/>
    </source>
</evidence>
<proteinExistence type="predicted"/>
<sequence>MLRSIMCLVACAGPAFANCPVAADLTNGITLQMGPDVSETYTRLPTGEVELLSTYSDGYVSRALLGQGVYLLEFADLEGGQIVPETQAIYALNIPTDALPIPTPDAVFRGRMVVTDSIGSYDDKIVARWGALEQMDIGGCTYDVIAGQLDSAGDGIPYQEGIHYLPALGFGYLASYLSGDMDTPDTYAVTGISKVGK</sequence>